<gene>
    <name evidence="3" type="ORF">KIH74_01955</name>
</gene>
<dbReference type="InterPro" id="IPR034683">
    <property type="entry name" value="IspD/TarI"/>
</dbReference>
<sequence>MSTAFVAVIHADRPTALTPPGACAVHTLRDLAGCAEPDDRFAVLLGPEVGTQADAQVDAVLATLEAMTPAGGEPGGVPALVVASVRPVTDTLKRVGPGGALTGTADREHHRFVATPLAVRLGSLRAALEREPGATTAGEILGALVAGGATVVAGGTS</sequence>
<keyword evidence="2 3" id="KW-0548">Nucleotidyltransferase</keyword>
<evidence type="ECO:0000256" key="1">
    <source>
        <dbReference type="ARBA" id="ARBA00022679"/>
    </source>
</evidence>
<evidence type="ECO:0000256" key="2">
    <source>
        <dbReference type="ARBA" id="ARBA00022695"/>
    </source>
</evidence>
<reference evidence="3 4" key="1">
    <citation type="submission" date="2021-05" db="EMBL/GenBank/DDBJ databases">
        <title>Kineosporia and Streptomyces sp. nov. two new marine actinobacteria isolated from Coral.</title>
        <authorList>
            <person name="Buangrab K."/>
            <person name="Sutthacheep M."/>
            <person name="Yeemin T."/>
            <person name="Harunari E."/>
            <person name="Igarashi Y."/>
            <person name="Kanchanasin P."/>
            <person name="Tanasupawat S."/>
            <person name="Phongsopitanun W."/>
        </authorList>
    </citation>
    <scope>NUCLEOTIDE SEQUENCE [LARGE SCALE GENOMIC DNA]</scope>
    <source>
        <strain evidence="3 4">J2-2</strain>
    </source>
</reference>
<dbReference type="Proteomes" id="UP001197247">
    <property type="component" value="Unassembled WGS sequence"/>
</dbReference>
<dbReference type="Gene3D" id="3.90.550.10">
    <property type="entry name" value="Spore Coat Polysaccharide Biosynthesis Protein SpsA, Chain A"/>
    <property type="match status" value="1"/>
</dbReference>
<dbReference type="EMBL" id="JAHBAY010000001">
    <property type="protein sequence ID" value="MBT0767670.1"/>
    <property type="molecule type" value="Genomic_DNA"/>
</dbReference>
<accession>A0ABS5T9E1</accession>
<dbReference type="InterPro" id="IPR029044">
    <property type="entry name" value="Nucleotide-diphossugar_trans"/>
</dbReference>
<organism evidence="3 4">
    <name type="scientific">Kineosporia corallincola</name>
    <dbReference type="NCBI Taxonomy" id="2835133"/>
    <lineage>
        <taxon>Bacteria</taxon>
        <taxon>Bacillati</taxon>
        <taxon>Actinomycetota</taxon>
        <taxon>Actinomycetes</taxon>
        <taxon>Kineosporiales</taxon>
        <taxon>Kineosporiaceae</taxon>
        <taxon>Kineosporia</taxon>
    </lineage>
</organism>
<comment type="caution">
    <text evidence="3">The sequence shown here is derived from an EMBL/GenBank/DDBJ whole genome shotgun (WGS) entry which is preliminary data.</text>
</comment>
<dbReference type="GO" id="GO:0016779">
    <property type="term" value="F:nucleotidyltransferase activity"/>
    <property type="evidence" value="ECO:0007669"/>
    <property type="project" value="UniProtKB-KW"/>
</dbReference>
<keyword evidence="4" id="KW-1185">Reference proteome</keyword>
<protein>
    <submittedName>
        <fullName evidence="3">2-C-methyl-D-erythritol 4-phosphate cytidylyltransferase</fullName>
    </submittedName>
</protein>
<proteinExistence type="predicted"/>
<keyword evidence="1" id="KW-0808">Transferase</keyword>
<evidence type="ECO:0000313" key="4">
    <source>
        <dbReference type="Proteomes" id="UP001197247"/>
    </source>
</evidence>
<dbReference type="RefSeq" id="WP_214153783.1">
    <property type="nucleotide sequence ID" value="NZ_JAHBAY010000001.1"/>
</dbReference>
<dbReference type="Pfam" id="PF01128">
    <property type="entry name" value="IspD"/>
    <property type="match status" value="1"/>
</dbReference>
<name>A0ABS5T9E1_9ACTN</name>
<evidence type="ECO:0000313" key="3">
    <source>
        <dbReference type="EMBL" id="MBT0767670.1"/>
    </source>
</evidence>